<dbReference type="RefSeq" id="WP_067518131.1">
    <property type="nucleotide sequence ID" value="NZ_JABELX010000003.1"/>
</dbReference>
<evidence type="ECO:0000313" key="1">
    <source>
        <dbReference type="EMBL" id="NNH70076.1"/>
    </source>
</evidence>
<dbReference type="Gene3D" id="3.10.450.50">
    <property type="match status" value="1"/>
</dbReference>
<dbReference type="AlphaFoldDB" id="A0A849BY96"/>
<dbReference type="Pfam" id="PF12893">
    <property type="entry name" value="Lumazine_bd_2"/>
    <property type="match status" value="1"/>
</dbReference>
<protein>
    <submittedName>
        <fullName evidence="1">Nuclear transport factor 2 family protein</fullName>
    </submittedName>
</protein>
<keyword evidence="2" id="KW-1185">Reference proteome</keyword>
<dbReference type="InterPro" id="IPR032710">
    <property type="entry name" value="NTF2-like_dom_sf"/>
</dbReference>
<proteinExistence type="predicted"/>
<name>A0A849BY96_9NOCA</name>
<dbReference type="EMBL" id="JABELX010000003">
    <property type="protein sequence ID" value="NNH70076.1"/>
    <property type="molecule type" value="Genomic_DNA"/>
</dbReference>
<comment type="caution">
    <text evidence="1">The sequence shown here is derived from an EMBL/GenBank/DDBJ whole genome shotgun (WGS) entry which is preliminary data.</text>
</comment>
<reference evidence="1 2" key="1">
    <citation type="submission" date="2020-05" db="EMBL/GenBank/DDBJ databases">
        <title>MicrobeNet Type strains.</title>
        <authorList>
            <person name="Nicholson A.C."/>
        </authorList>
    </citation>
    <scope>NUCLEOTIDE SEQUENCE [LARGE SCALE GENOMIC DNA]</scope>
    <source>
        <strain evidence="1 2">JCM 3224</strain>
    </source>
</reference>
<dbReference type="InterPro" id="IPR039437">
    <property type="entry name" value="FrzH/put_lumazine-bd"/>
</dbReference>
<accession>A0A849BY96</accession>
<evidence type="ECO:0000313" key="2">
    <source>
        <dbReference type="Proteomes" id="UP000586827"/>
    </source>
</evidence>
<sequence>MSGGDAQVRAALQLYFDGLYHSDTSLLGKIFHPQAIYATATEGSLTRLTMDEYFPIVDARPAPAARGAARRDRIVSVDFAGPVTALARVECAIGPKRFTDLLTIVHVDGRWQIIAKVFHFDIEEN</sequence>
<gene>
    <name evidence="1" type="ORF">HLB23_09425</name>
</gene>
<dbReference type="SUPFAM" id="SSF54427">
    <property type="entry name" value="NTF2-like"/>
    <property type="match status" value="1"/>
</dbReference>
<dbReference type="Proteomes" id="UP000586827">
    <property type="component" value="Unassembled WGS sequence"/>
</dbReference>
<organism evidence="1 2">
    <name type="scientific">Nocardia uniformis</name>
    <dbReference type="NCBI Taxonomy" id="53432"/>
    <lineage>
        <taxon>Bacteria</taxon>
        <taxon>Bacillati</taxon>
        <taxon>Actinomycetota</taxon>
        <taxon>Actinomycetes</taxon>
        <taxon>Mycobacteriales</taxon>
        <taxon>Nocardiaceae</taxon>
        <taxon>Nocardia</taxon>
    </lineage>
</organism>